<reference evidence="3" key="1">
    <citation type="journal article" date="2020" name="mSystems">
        <title>Genome- and Community-Level Interaction Insights into Carbon Utilization and Element Cycling Functions of Hydrothermarchaeota in Hydrothermal Sediment.</title>
        <authorList>
            <person name="Zhou Z."/>
            <person name="Liu Y."/>
            <person name="Xu W."/>
            <person name="Pan J."/>
            <person name="Luo Z.H."/>
            <person name="Li M."/>
        </authorList>
    </citation>
    <scope>NUCLEOTIDE SEQUENCE [LARGE SCALE GENOMIC DNA]</scope>
    <source>
        <strain evidence="3">SpSt-258</strain>
    </source>
</reference>
<accession>A0A7V0Z3X5</accession>
<evidence type="ECO:0000313" key="3">
    <source>
        <dbReference type="EMBL" id="HDY58145.1"/>
    </source>
</evidence>
<name>A0A7V0Z3X5_UNCW3</name>
<evidence type="ECO:0000259" key="2">
    <source>
        <dbReference type="Pfam" id="PF16491"/>
    </source>
</evidence>
<protein>
    <recommendedName>
        <fullName evidence="2">CAAX prenyl protease 1 N-terminal domain-containing protein</fullName>
    </recommendedName>
</protein>
<dbReference type="Pfam" id="PF16491">
    <property type="entry name" value="Peptidase_M48_N"/>
    <property type="match status" value="1"/>
</dbReference>
<proteinExistence type="predicted"/>
<keyword evidence="1" id="KW-0812">Transmembrane</keyword>
<evidence type="ECO:0000256" key="1">
    <source>
        <dbReference type="SAM" id="Phobius"/>
    </source>
</evidence>
<comment type="caution">
    <text evidence="3">The sequence shown here is derived from an EMBL/GenBank/DDBJ whole genome shotgun (WGS) entry which is preliminary data.</text>
</comment>
<dbReference type="EMBL" id="DSKY01000003">
    <property type="protein sequence ID" value="HDY58145.1"/>
    <property type="molecule type" value="Genomic_DNA"/>
</dbReference>
<organism evidence="3">
    <name type="scientific">candidate division WOR-3 bacterium</name>
    <dbReference type="NCBI Taxonomy" id="2052148"/>
    <lineage>
        <taxon>Bacteria</taxon>
        <taxon>Bacteria division WOR-3</taxon>
    </lineage>
</organism>
<feature type="domain" description="CAAX prenyl protease 1 N-terminal" evidence="2">
    <location>
        <begin position="10"/>
        <end position="66"/>
    </location>
</feature>
<keyword evidence="1" id="KW-1133">Transmembrane helix</keyword>
<sequence>MKRYKSHPLRIIQALLYFIVFYSLYFLVSLPFGFISGYNIEHKYNFSTQTLKEWFKDAIKSFFCWIDSGARLADYGTLVFSKNHQVFIELMAKFCNQEHAIAYPNPLIEFYSYTHPSIGRRIEFAERFLKENKNV</sequence>
<feature type="transmembrane region" description="Helical" evidence="1">
    <location>
        <begin position="12"/>
        <end position="35"/>
    </location>
</feature>
<gene>
    <name evidence="3" type="ORF">ENP86_01100</name>
</gene>
<dbReference type="AlphaFoldDB" id="A0A7V0Z3X5"/>
<keyword evidence="1" id="KW-0472">Membrane</keyword>
<dbReference type="InterPro" id="IPR032456">
    <property type="entry name" value="Peptidase_M48_N"/>
</dbReference>